<gene>
    <name evidence="2" type="ORF">IQ235_10550</name>
</gene>
<keyword evidence="1" id="KW-0812">Transmembrane</keyword>
<proteinExistence type="predicted"/>
<keyword evidence="1" id="KW-0472">Membrane</keyword>
<keyword evidence="3" id="KW-1185">Reference proteome</keyword>
<comment type="caution">
    <text evidence="2">The sequence shown here is derived from an EMBL/GenBank/DDBJ whole genome shotgun (WGS) entry which is preliminary data.</text>
</comment>
<evidence type="ECO:0000256" key="1">
    <source>
        <dbReference type="SAM" id="Phobius"/>
    </source>
</evidence>
<feature type="transmembrane region" description="Helical" evidence="1">
    <location>
        <begin position="21"/>
        <end position="39"/>
    </location>
</feature>
<reference evidence="2" key="1">
    <citation type="submission" date="2020-10" db="EMBL/GenBank/DDBJ databases">
        <authorList>
            <person name="Castelo-Branco R."/>
            <person name="Eusebio N."/>
            <person name="Adriana R."/>
            <person name="Vieira A."/>
            <person name="Brugerolle De Fraissinette N."/>
            <person name="Rezende De Castro R."/>
            <person name="Schneider M.P."/>
            <person name="Vasconcelos V."/>
            <person name="Leao P.N."/>
        </authorList>
    </citation>
    <scope>NUCLEOTIDE SEQUENCE</scope>
    <source>
        <strain evidence="2">LEGE 11467</strain>
    </source>
</reference>
<name>A0A928VZS2_9CYAN</name>
<accession>A0A928VZS2</accession>
<dbReference type="AlphaFoldDB" id="A0A928VZS2"/>
<dbReference type="Proteomes" id="UP000621799">
    <property type="component" value="Unassembled WGS sequence"/>
</dbReference>
<dbReference type="EMBL" id="JADEXN010000165">
    <property type="protein sequence ID" value="MBE9041218.1"/>
    <property type="molecule type" value="Genomic_DNA"/>
</dbReference>
<evidence type="ECO:0000313" key="2">
    <source>
        <dbReference type="EMBL" id="MBE9041218.1"/>
    </source>
</evidence>
<evidence type="ECO:0000313" key="3">
    <source>
        <dbReference type="Proteomes" id="UP000621799"/>
    </source>
</evidence>
<dbReference type="RefSeq" id="WP_264321441.1">
    <property type="nucleotide sequence ID" value="NZ_JADEXN010000165.1"/>
</dbReference>
<protein>
    <submittedName>
        <fullName evidence="2">Uncharacterized protein</fullName>
    </submittedName>
</protein>
<organism evidence="2 3">
    <name type="scientific">Zarconia navalis LEGE 11467</name>
    <dbReference type="NCBI Taxonomy" id="1828826"/>
    <lineage>
        <taxon>Bacteria</taxon>
        <taxon>Bacillati</taxon>
        <taxon>Cyanobacteriota</taxon>
        <taxon>Cyanophyceae</taxon>
        <taxon>Oscillatoriophycideae</taxon>
        <taxon>Oscillatoriales</taxon>
        <taxon>Oscillatoriales incertae sedis</taxon>
        <taxon>Zarconia</taxon>
        <taxon>Zarconia navalis</taxon>
    </lineage>
</organism>
<keyword evidence="1" id="KW-1133">Transmembrane helix</keyword>
<sequence>MNTQHITDGAGIRTESSGRSSIVLVVLASFVLGFVPIVWSSTLMSANSDAPTVPGEGTLWSELGQ</sequence>